<comment type="similarity">
    <text evidence="2">Belongs to the bacterial sugar transferase family.</text>
</comment>
<dbReference type="Pfam" id="PF13727">
    <property type="entry name" value="CoA_binding_3"/>
    <property type="match status" value="1"/>
</dbReference>
<sequence length="462" mass="53806">MNSRFIYHLQVVLFLLDLVVCGSLFVTEYFLLKGTIFFPEANFFENGICLLFIWISITYTVHVYNADQIISFYSLVQKTKRSFLYFVIASVFFSLLLKAIHIPLGAVIYFTCSLFISLAINRILYLGVYSYYSKQKHILSNVVVIGFNSLSKKIIESLERSAVNKKIIGICDEPENQQELFHYPIISSITDTIETCKKLHVTEIYSSIAPEQNSAIYHLIEEAEQHCIHFRIVPDMSVFFKQQFHMDYMHGMPVISLRKEPLEDLSNRILKRLFDILFSLAVMIFILSWLMPLIGILILMDSEGPIFFIQMRSGKNLLPFPCIKFRSMRVNNSANEKQATKNDERFTRLGKFLRHTNLDEFPQFLNVLKGQMSIVGPRPHMLKHTEQYSQNLHQYMSRHLVKPGITGWAQINGYRGEITSADNLRNRIRYDLQYLENWSIWLDLKIILLTVINTIKGDKNAF</sequence>
<feature type="transmembrane region" description="Helical" evidence="7">
    <location>
        <begin position="106"/>
        <end position="128"/>
    </location>
</feature>
<dbReference type="GO" id="GO:0089702">
    <property type="term" value="F:undecaprenyl-phosphate glucose phosphotransferase activity"/>
    <property type="evidence" value="ECO:0007669"/>
    <property type="project" value="UniProtKB-EC"/>
</dbReference>
<dbReference type="EC" id="2.7.8.31" evidence="9"/>
<organism evidence="9 10">
    <name type="scientific">Danxiaibacter flavus</name>
    <dbReference type="NCBI Taxonomy" id="3049108"/>
    <lineage>
        <taxon>Bacteria</taxon>
        <taxon>Pseudomonadati</taxon>
        <taxon>Bacteroidota</taxon>
        <taxon>Chitinophagia</taxon>
        <taxon>Chitinophagales</taxon>
        <taxon>Chitinophagaceae</taxon>
        <taxon>Danxiaibacter</taxon>
    </lineage>
</organism>
<evidence type="ECO:0000313" key="10">
    <source>
        <dbReference type="Proteomes" id="UP001560573"/>
    </source>
</evidence>
<dbReference type="EMBL" id="JAULBC010000007">
    <property type="protein sequence ID" value="MEX6689954.1"/>
    <property type="molecule type" value="Genomic_DNA"/>
</dbReference>
<keyword evidence="10" id="KW-1185">Reference proteome</keyword>
<keyword evidence="6 7" id="KW-0472">Membrane</keyword>
<evidence type="ECO:0000256" key="4">
    <source>
        <dbReference type="ARBA" id="ARBA00022692"/>
    </source>
</evidence>
<name>A0ABV3ZLG1_9BACT</name>
<evidence type="ECO:0000313" key="9">
    <source>
        <dbReference type="EMBL" id="MEX6689954.1"/>
    </source>
</evidence>
<feature type="transmembrane region" description="Helical" evidence="7">
    <location>
        <begin position="43"/>
        <end position="61"/>
    </location>
</feature>
<feature type="domain" description="Bacterial sugar transferase" evidence="8">
    <location>
        <begin position="271"/>
        <end position="455"/>
    </location>
</feature>
<accession>A0ABV3ZLG1</accession>
<reference evidence="9 10" key="1">
    <citation type="submission" date="2023-07" db="EMBL/GenBank/DDBJ databases">
        <authorList>
            <person name="Lian W.-H."/>
        </authorList>
    </citation>
    <scope>NUCLEOTIDE SEQUENCE [LARGE SCALE GENOMIC DNA]</scope>
    <source>
        <strain evidence="9 10">SYSU DXS3180</strain>
    </source>
</reference>
<dbReference type="RefSeq" id="WP_369331360.1">
    <property type="nucleotide sequence ID" value="NZ_JAULBC010000007.1"/>
</dbReference>
<keyword evidence="5 7" id="KW-1133">Transmembrane helix</keyword>
<evidence type="ECO:0000256" key="2">
    <source>
        <dbReference type="ARBA" id="ARBA00006464"/>
    </source>
</evidence>
<feature type="transmembrane region" description="Helical" evidence="7">
    <location>
        <begin position="12"/>
        <end position="31"/>
    </location>
</feature>
<gene>
    <name evidence="9" type="ORF">QTN47_20770</name>
</gene>
<keyword evidence="3 9" id="KW-0808">Transferase</keyword>
<dbReference type="PANTHER" id="PTHR30576">
    <property type="entry name" value="COLANIC BIOSYNTHESIS UDP-GLUCOSE LIPID CARRIER TRANSFERASE"/>
    <property type="match status" value="1"/>
</dbReference>
<dbReference type="PANTHER" id="PTHR30576:SF0">
    <property type="entry name" value="UNDECAPRENYL-PHOSPHATE N-ACETYLGALACTOSAMINYL 1-PHOSPHATE TRANSFERASE-RELATED"/>
    <property type="match status" value="1"/>
</dbReference>
<protein>
    <submittedName>
        <fullName evidence="9">Undecaprenyl-phosphate glucose phosphotransferase</fullName>
        <ecNumber evidence="9">2.7.8.31</ecNumber>
    </submittedName>
</protein>
<keyword evidence="4 7" id="KW-0812">Transmembrane</keyword>
<dbReference type="NCBIfam" id="TIGR03025">
    <property type="entry name" value="EPS_sugtrans"/>
    <property type="match status" value="1"/>
</dbReference>
<evidence type="ECO:0000259" key="8">
    <source>
        <dbReference type="Pfam" id="PF02397"/>
    </source>
</evidence>
<feature type="transmembrane region" description="Helical" evidence="7">
    <location>
        <begin position="82"/>
        <end position="100"/>
    </location>
</feature>
<dbReference type="Gene3D" id="3.40.50.720">
    <property type="entry name" value="NAD(P)-binding Rossmann-like Domain"/>
    <property type="match status" value="1"/>
</dbReference>
<dbReference type="Pfam" id="PF02397">
    <property type="entry name" value="Bac_transf"/>
    <property type="match status" value="1"/>
</dbReference>
<comment type="subcellular location">
    <subcellularLocation>
        <location evidence="1">Membrane</location>
        <topology evidence="1">Multi-pass membrane protein</topology>
    </subcellularLocation>
</comment>
<dbReference type="InterPro" id="IPR017475">
    <property type="entry name" value="EPS_sugar_tfrase"/>
</dbReference>
<dbReference type="Proteomes" id="UP001560573">
    <property type="component" value="Unassembled WGS sequence"/>
</dbReference>
<dbReference type="InterPro" id="IPR017473">
    <property type="entry name" value="Undecaprenyl-P_gluc_Ptfrase"/>
</dbReference>
<evidence type="ECO:0000256" key="6">
    <source>
        <dbReference type="ARBA" id="ARBA00023136"/>
    </source>
</evidence>
<comment type="caution">
    <text evidence="9">The sequence shown here is derived from an EMBL/GenBank/DDBJ whole genome shotgun (WGS) entry which is preliminary data.</text>
</comment>
<feature type="transmembrane region" description="Helical" evidence="7">
    <location>
        <begin position="276"/>
        <end position="300"/>
    </location>
</feature>
<proteinExistence type="inferred from homology"/>
<evidence type="ECO:0000256" key="5">
    <source>
        <dbReference type="ARBA" id="ARBA00022989"/>
    </source>
</evidence>
<dbReference type="InterPro" id="IPR003362">
    <property type="entry name" value="Bact_transf"/>
</dbReference>
<evidence type="ECO:0000256" key="7">
    <source>
        <dbReference type="SAM" id="Phobius"/>
    </source>
</evidence>
<evidence type="ECO:0000256" key="3">
    <source>
        <dbReference type="ARBA" id="ARBA00022679"/>
    </source>
</evidence>
<dbReference type="NCBIfam" id="TIGR03023">
    <property type="entry name" value="WcaJ_sugtrans"/>
    <property type="match status" value="1"/>
</dbReference>
<evidence type="ECO:0000256" key="1">
    <source>
        <dbReference type="ARBA" id="ARBA00004141"/>
    </source>
</evidence>